<dbReference type="InterPro" id="IPR036259">
    <property type="entry name" value="MFS_trans_sf"/>
</dbReference>
<dbReference type="SUPFAM" id="SSF51445">
    <property type="entry name" value="(Trans)glycosidases"/>
    <property type="match status" value="1"/>
</dbReference>
<evidence type="ECO:0000256" key="8">
    <source>
        <dbReference type="ARBA" id="ARBA00023136"/>
    </source>
</evidence>
<dbReference type="eggNOG" id="COG5309">
    <property type="taxonomic scope" value="Bacteria"/>
</dbReference>
<feature type="transmembrane region" description="Helical" evidence="16">
    <location>
        <begin position="153"/>
        <end position="175"/>
    </location>
</feature>
<dbReference type="GO" id="GO:0042973">
    <property type="term" value="F:glucan endo-1,3-beta-D-glucosidase activity"/>
    <property type="evidence" value="ECO:0007669"/>
    <property type="project" value="TreeGrafter"/>
</dbReference>
<feature type="transmembrane region" description="Helical" evidence="16">
    <location>
        <begin position="347"/>
        <end position="366"/>
    </location>
</feature>
<feature type="transmembrane region" description="Helical" evidence="16">
    <location>
        <begin position="386"/>
        <end position="406"/>
    </location>
</feature>
<dbReference type="RefSeq" id="WP_015025422.1">
    <property type="nucleotide sequence ID" value="NC_018721.1"/>
</dbReference>
<keyword evidence="10" id="KW-0119">Carbohydrate metabolism</keyword>
<feature type="transmembrane region" description="Helical" evidence="16">
    <location>
        <begin position="217"/>
        <end position="239"/>
    </location>
</feature>
<evidence type="ECO:0000256" key="6">
    <source>
        <dbReference type="ARBA" id="ARBA00022729"/>
    </source>
</evidence>
<evidence type="ECO:0000256" key="4">
    <source>
        <dbReference type="ARBA" id="ARBA00022512"/>
    </source>
</evidence>
<dbReference type="PANTHER" id="PTHR16631">
    <property type="entry name" value="GLUCAN 1,3-BETA-GLUCOSIDASE"/>
    <property type="match status" value="1"/>
</dbReference>
<evidence type="ECO:0000256" key="7">
    <source>
        <dbReference type="ARBA" id="ARBA00022801"/>
    </source>
</evidence>
<dbReference type="Pfam" id="PF00332">
    <property type="entry name" value="Glyco_hydro_17"/>
    <property type="match status" value="1"/>
</dbReference>
<dbReference type="Pfam" id="PF13347">
    <property type="entry name" value="MFS_2"/>
    <property type="match status" value="1"/>
</dbReference>
<evidence type="ECO:0000256" key="12">
    <source>
        <dbReference type="ARBA" id="ARBA00023326"/>
    </source>
</evidence>
<dbReference type="OrthoDB" id="9764596at2"/>
<accession>K4IH60</accession>
<evidence type="ECO:0000256" key="5">
    <source>
        <dbReference type="ARBA" id="ARBA00022525"/>
    </source>
</evidence>
<dbReference type="InterPro" id="IPR000490">
    <property type="entry name" value="Glyco_hydro_17"/>
</dbReference>
<evidence type="ECO:0000256" key="1">
    <source>
        <dbReference type="ARBA" id="ARBA00004191"/>
    </source>
</evidence>
<dbReference type="GO" id="GO:0005576">
    <property type="term" value="C:extracellular region"/>
    <property type="evidence" value="ECO:0007669"/>
    <property type="project" value="TreeGrafter"/>
</dbReference>
<feature type="transmembrane region" description="Helical" evidence="16">
    <location>
        <begin position="418"/>
        <end position="439"/>
    </location>
</feature>
<dbReference type="eggNOG" id="COG2211">
    <property type="taxonomic scope" value="Bacteria"/>
</dbReference>
<dbReference type="GO" id="GO:0071555">
    <property type="term" value="P:cell wall organization"/>
    <property type="evidence" value="ECO:0007669"/>
    <property type="project" value="UniProtKB-KW"/>
</dbReference>
<evidence type="ECO:0000256" key="16">
    <source>
        <dbReference type="SAM" id="Phobius"/>
    </source>
</evidence>
<evidence type="ECO:0000313" key="17">
    <source>
        <dbReference type="EMBL" id="AFU69872.1"/>
    </source>
</evidence>
<proteinExistence type="predicted"/>
<evidence type="ECO:0000256" key="2">
    <source>
        <dbReference type="ARBA" id="ARBA00004236"/>
    </source>
</evidence>
<sequence length="858" mass="95711">MSQEKTLAKDKVPIKQKAAFGAGHLVLNLLPGALAVFMFFLVTAFGMDPFLAGLLGGLPRIFDAITDPIMGFISDNTKSKLGRRRPYIFVGAILSGILFALLFQLSEDNSVTFNFCYFLLMSLVFLVGNTMFATPLVGLGYEMTPDYNERTRLMAFANTIGQIAWMIVPWFWVVIADPTVFPLSDVALRTIGEMGLTGDELQKITNEKLQANGVRQLSLMVGLVCAVLGILPALFCKGMDAGQMENRKKISMGTLSSSFKELFQGIVQVSKCKPFIKLCSATFLVFNGFQMVASFSFFIIVFYIYNGDYGQAGTWPAWFASITALVTAFLVIPIISSIANKFGKRKAFLISTAISIVGYGLKWWGFDNSLNAQFNASSAGQGLNNFVASIFNAINPFLDSIGMSWFSIDISQGAPWLMFVPIPFMAFGLGGLFTLMMSMTADVCDLDELENGLPRKEGTFGAIYWWMVKVGQAIALVLGGAILTLVGFDEGAVTQTVETMNQLRIADIILPVSTAALAFIVMWKYDLDEKRVRGIGAELKIRNSKPKPRQISSLYYQNQEPWSLGSIQRAPNPKYDIDFSGKSIDEIKKLFLTNLNNGMHGMCFSPYMDGQDTSDILSEEQIIRRINIIKPYTKWVRSFSCTNGNEHIPKVAKDNHLKTMVGASISANMIQNENEIKKLIELGKAGFVDIAVVGNEVLLREELSEKDVLDYISKVKKALPNIPVAYVDSYYIFNEYPSLIDICDVILINCYPFWEGSAIEISPSYLRDMYKLIKDKANGKPVIISETGWPSEGENTEEAVPSGYNAMKYFINVNSWVNKEDIKLFYFSSFDESWKIHHEGDVGQRWGIWDKNEQLKFK</sequence>
<dbReference type="PANTHER" id="PTHR16631:SF17">
    <property type="entry name" value="GLUCAN ENDO-1,3-BETA-GLUCOSIDASE BTGC"/>
    <property type="match status" value="1"/>
</dbReference>
<dbReference type="STRING" id="313595.P700755_003222"/>
<feature type="transmembrane region" description="Helical" evidence="16">
    <location>
        <begin position="283"/>
        <end position="305"/>
    </location>
</feature>
<organism evidence="17 18">
    <name type="scientific">Psychroflexus torquis (strain ATCC 700755 / CIP 106069 / ACAM 623)</name>
    <dbReference type="NCBI Taxonomy" id="313595"/>
    <lineage>
        <taxon>Bacteria</taxon>
        <taxon>Pseudomonadati</taxon>
        <taxon>Bacteroidota</taxon>
        <taxon>Flavobacteriia</taxon>
        <taxon>Flavobacteriales</taxon>
        <taxon>Flavobacteriaceae</taxon>
        <taxon>Psychroflexus</taxon>
    </lineage>
</organism>
<keyword evidence="16" id="KW-0812">Transmembrane</keyword>
<keyword evidence="18" id="KW-1185">Reference proteome</keyword>
<dbReference type="Gene3D" id="1.20.1250.20">
    <property type="entry name" value="MFS general substrate transporter like domains"/>
    <property type="match status" value="1"/>
</dbReference>
<keyword evidence="3" id="KW-1003">Cell membrane</keyword>
<evidence type="ECO:0000256" key="9">
    <source>
        <dbReference type="ARBA" id="ARBA00023180"/>
    </source>
</evidence>
<feature type="transmembrane region" description="Helical" evidence="16">
    <location>
        <begin position="463"/>
        <end position="488"/>
    </location>
</feature>
<reference evidence="17" key="1">
    <citation type="submission" date="2006-03" db="EMBL/GenBank/DDBJ databases">
        <authorList>
            <person name="Bowman J."/>
            <person name="Ferriera S."/>
            <person name="Johnson J."/>
            <person name="Kravitz S."/>
            <person name="Halpern A."/>
            <person name="Remington K."/>
            <person name="Beeson K."/>
            <person name="Tran B."/>
            <person name="Rogers Y.-H."/>
            <person name="Friedman R."/>
            <person name="Venter J.C."/>
        </authorList>
    </citation>
    <scope>NUCLEOTIDE SEQUENCE [LARGE SCALE GENOMIC DNA]</scope>
    <source>
        <strain evidence="17">ATCC 700755</strain>
    </source>
</reference>
<keyword evidence="8 16" id="KW-0472">Membrane</keyword>
<keyword evidence="12" id="KW-0624">Polysaccharide degradation</keyword>
<feature type="transmembrane region" description="Helical" evidence="16">
    <location>
        <begin position="317"/>
        <end position="335"/>
    </location>
</feature>
<dbReference type="EMBL" id="CP003879">
    <property type="protein sequence ID" value="AFU69872.1"/>
    <property type="molecule type" value="Genomic_DNA"/>
</dbReference>
<comment type="function">
    <text evidence="13">Glucanases play a role in cell expansion during growth, in cell-cell fusion during mating, and in spore release during sporulation. This enzyme may be involved in beta-glucan degradation. Active on laminarin and lichenan.</text>
</comment>
<comment type="subcellular location">
    <subcellularLocation>
        <location evidence="2">Cell membrane</location>
    </subcellularLocation>
    <subcellularLocation>
        <location evidence="1">Secreted</location>
        <location evidence="1">Cell wall</location>
    </subcellularLocation>
</comment>
<protein>
    <recommendedName>
        <fullName evidence="15">Endo-1,3-beta-glucanase btgC</fullName>
    </recommendedName>
    <alternativeName>
        <fullName evidence="14">Laminarinase btgC</fullName>
    </alternativeName>
</protein>
<dbReference type="GO" id="GO:0009986">
    <property type="term" value="C:cell surface"/>
    <property type="evidence" value="ECO:0007669"/>
    <property type="project" value="TreeGrafter"/>
</dbReference>
<evidence type="ECO:0000313" key="18">
    <source>
        <dbReference type="Proteomes" id="UP000008514"/>
    </source>
</evidence>
<dbReference type="InterPro" id="IPR017853">
    <property type="entry name" value="GH"/>
</dbReference>
<evidence type="ECO:0000256" key="14">
    <source>
        <dbReference type="ARBA" id="ARBA00042373"/>
    </source>
</evidence>
<dbReference type="HOGENOM" id="CLU_360111_0_0_10"/>
<evidence type="ECO:0000256" key="15">
    <source>
        <dbReference type="ARBA" id="ARBA00043078"/>
    </source>
</evidence>
<reference evidence="17" key="2">
    <citation type="submission" date="2012-09" db="EMBL/GenBank/DDBJ databases">
        <title>The complete sequence of Psychroflexus torquis an extreme psychrophile from sea-ice that is stimulated by light.</title>
        <authorList>
            <person name="Feng S."/>
            <person name="Powell S.M."/>
            <person name="Bowman J.P."/>
        </authorList>
    </citation>
    <scope>NUCLEOTIDE SEQUENCE [LARGE SCALE GENOMIC DNA]</scope>
    <source>
        <strain evidence="17">ATCC 700755</strain>
    </source>
</reference>
<dbReference type="Gene3D" id="3.20.20.80">
    <property type="entry name" value="Glycosidases"/>
    <property type="match status" value="1"/>
</dbReference>
<evidence type="ECO:0000256" key="10">
    <source>
        <dbReference type="ARBA" id="ARBA00023277"/>
    </source>
</evidence>
<dbReference type="KEGG" id="ptq:P700755_003222"/>
<dbReference type="SUPFAM" id="SSF103473">
    <property type="entry name" value="MFS general substrate transporter"/>
    <property type="match status" value="1"/>
</dbReference>
<feature type="transmembrane region" description="Helical" evidence="16">
    <location>
        <begin position="21"/>
        <end position="44"/>
    </location>
</feature>
<feature type="transmembrane region" description="Helical" evidence="16">
    <location>
        <begin position="86"/>
        <end position="105"/>
    </location>
</feature>
<keyword evidence="9" id="KW-0325">Glycoprotein</keyword>
<keyword evidence="11" id="KW-0961">Cell wall biogenesis/degradation</keyword>
<evidence type="ECO:0000256" key="13">
    <source>
        <dbReference type="ARBA" id="ARBA00037649"/>
    </source>
</evidence>
<dbReference type="GO" id="GO:0005886">
    <property type="term" value="C:plasma membrane"/>
    <property type="evidence" value="ECO:0007669"/>
    <property type="project" value="UniProtKB-SubCell"/>
</dbReference>
<dbReference type="GO" id="GO:0000272">
    <property type="term" value="P:polysaccharide catabolic process"/>
    <property type="evidence" value="ECO:0007669"/>
    <property type="project" value="UniProtKB-KW"/>
</dbReference>
<feature type="transmembrane region" description="Helical" evidence="16">
    <location>
        <begin position="50"/>
        <end position="74"/>
    </location>
</feature>
<dbReference type="Proteomes" id="UP000008514">
    <property type="component" value="Chromosome"/>
</dbReference>
<dbReference type="InterPro" id="IPR050732">
    <property type="entry name" value="Beta-glucan_modifiers"/>
</dbReference>
<evidence type="ECO:0000256" key="11">
    <source>
        <dbReference type="ARBA" id="ARBA00023316"/>
    </source>
</evidence>
<keyword evidence="5" id="KW-0964">Secreted</keyword>
<keyword evidence="16" id="KW-1133">Transmembrane helix</keyword>
<feature type="transmembrane region" description="Helical" evidence="16">
    <location>
        <begin position="508"/>
        <end position="525"/>
    </location>
</feature>
<dbReference type="AlphaFoldDB" id="K4IH60"/>
<keyword evidence="4" id="KW-0134">Cell wall</keyword>
<gene>
    <name evidence="17" type="ordered locus">P700755_003222</name>
</gene>
<keyword evidence="7" id="KW-0378">Hydrolase</keyword>
<feature type="transmembrane region" description="Helical" evidence="16">
    <location>
        <begin position="117"/>
        <end position="141"/>
    </location>
</feature>
<keyword evidence="6" id="KW-0732">Signal</keyword>
<name>K4IH60_PSYTT</name>
<evidence type="ECO:0000256" key="3">
    <source>
        <dbReference type="ARBA" id="ARBA00022475"/>
    </source>
</evidence>